<gene>
    <name evidence="3" type="ORF">COU22_02660</name>
</gene>
<dbReference type="Proteomes" id="UP000230543">
    <property type="component" value="Unassembled WGS sequence"/>
</dbReference>
<evidence type="ECO:0000313" key="4">
    <source>
        <dbReference type="Proteomes" id="UP000230543"/>
    </source>
</evidence>
<dbReference type="AlphaFoldDB" id="A0A2M6WC45"/>
<evidence type="ECO:0000313" key="3">
    <source>
        <dbReference type="EMBL" id="PIT90352.1"/>
    </source>
</evidence>
<name>A0A2M6WC45_9BACT</name>
<evidence type="ECO:0000256" key="1">
    <source>
        <dbReference type="SAM" id="Phobius"/>
    </source>
</evidence>
<proteinExistence type="predicted"/>
<feature type="transmembrane region" description="Helical" evidence="1">
    <location>
        <begin position="49"/>
        <end position="67"/>
    </location>
</feature>
<evidence type="ECO:0000259" key="2">
    <source>
        <dbReference type="Pfam" id="PF07853"/>
    </source>
</evidence>
<dbReference type="InterPro" id="IPR025962">
    <property type="entry name" value="SdpI/YhfL"/>
</dbReference>
<organism evidence="3 4">
    <name type="scientific">Candidatus Komeilibacteria bacterium CG10_big_fil_rev_8_21_14_0_10_41_13</name>
    <dbReference type="NCBI Taxonomy" id="1974476"/>
    <lineage>
        <taxon>Bacteria</taxon>
        <taxon>Candidatus Komeiliibacteriota</taxon>
    </lineage>
</organism>
<sequence length="217" mass="25106">MKFTFKTEIIPLLIVIISITLGLYFYSIFPEQVPVHWNAGGEVDRYGSKFEGAFLMPLIAIGMYILFRFLPKIDPKKEKYEQFFKIYLLFRNLIMIMMLAIYLIASASTLGYDVRVEVWIPIIVGVLFIILGNYMGKLKPNWFMGIRTPWTLSNDEVWNKTHRLGGKLFIILGLLLILTPILPYSNIFLTLVTPVILVALIPIVYSYVIYKKIKAVR</sequence>
<dbReference type="EMBL" id="PFBO01000095">
    <property type="protein sequence ID" value="PIT90352.1"/>
    <property type="molecule type" value="Genomic_DNA"/>
</dbReference>
<keyword evidence="1" id="KW-0472">Membrane</keyword>
<dbReference type="InterPro" id="IPR026272">
    <property type="entry name" value="SdpI"/>
</dbReference>
<dbReference type="GO" id="GO:0009636">
    <property type="term" value="P:response to toxic substance"/>
    <property type="evidence" value="ECO:0007669"/>
    <property type="project" value="TreeGrafter"/>
</dbReference>
<feature type="domain" description="DUF1648" evidence="2">
    <location>
        <begin position="13"/>
        <end position="60"/>
    </location>
</feature>
<dbReference type="InterPro" id="IPR012867">
    <property type="entry name" value="DUF1648"/>
</dbReference>
<keyword evidence="1" id="KW-0812">Transmembrane</keyword>
<feature type="transmembrane region" description="Helical" evidence="1">
    <location>
        <begin position="188"/>
        <end position="210"/>
    </location>
</feature>
<reference evidence="4" key="1">
    <citation type="submission" date="2017-09" db="EMBL/GenBank/DDBJ databases">
        <title>Depth-based differentiation of microbial function through sediment-hosted aquifers and enrichment of novel symbionts in the deep terrestrial subsurface.</title>
        <authorList>
            <person name="Probst A.J."/>
            <person name="Ladd B."/>
            <person name="Jarett J.K."/>
            <person name="Geller-Mcgrath D.E."/>
            <person name="Sieber C.M.K."/>
            <person name="Emerson J.B."/>
            <person name="Anantharaman K."/>
            <person name="Thomas B.C."/>
            <person name="Malmstrom R."/>
            <person name="Stieglmeier M."/>
            <person name="Klingl A."/>
            <person name="Woyke T."/>
            <person name="Ryan C.M."/>
            <person name="Banfield J.F."/>
        </authorList>
    </citation>
    <scope>NUCLEOTIDE SEQUENCE [LARGE SCALE GENOMIC DNA]</scope>
</reference>
<dbReference type="Pfam" id="PF07853">
    <property type="entry name" value="DUF1648"/>
    <property type="match status" value="1"/>
</dbReference>
<dbReference type="Pfam" id="PF13630">
    <property type="entry name" value="SdpI"/>
    <property type="match status" value="1"/>
</dbReference>
<comment type="caution">
    <text evidence="3">The sequence shown here is derived from an EMBL/GenBank/DDBJ whole genome shotgun (WGS) entry which is preliminary data.</text>
</comment>
<feature type="transmembrane region" description="Helical" evidence="1">
    <location>
        <begin position="9"/>
        <end position="29"/>
    </location>
</feature>
<dbReference type="PANTHER" id="PTHR37810:SF5">
    <property type="entry name" value="IMMUNITY PROTEIN SDPI"/>
    <property type="match status" value="1"/>
</dbReference>
<accession>A0A2M6WC45</accession>
<feature type="transmembrane region" description="Helical" evidence="1">
    <location>
        <begin position="164"/>
        <end position="182"/>
    </location>
</feature>
<keyword evidence="1" id="KW-1133">Transmembrane helix</keyword>
<feature type="transmembrane region" description="Helical" evidence="1">
    <location>
        <begin position="118"/>
        <end position="136"/>
    </location>
</feature>
<protein>
    <recommendedName>
        <fullName evidence="2">DUF1648 domain-containing protein</fullName>
    </recommendedName>
</protein>
<feature type="transmembrane region" description="Helical" evidence="1">
    <location>
        <begin position="88"/>
        <end position="112"/>
    </location>
</feature>
<dbReference type="PANTHER" id="PTHR37810">
    <property type="entry name" value="IMMUNITY PROTEIN SDPI"/>
    <property type="match status" value="1"/>
</dbReference>
<dbReference type="PIRSF" id="PIRSF038959">
    <property type="entry name" value="SdpI"/>
    <property type="match status" value="1"/>
</dbReference>